<dbReference type="InterPro" id="IPR003768">
    <property type="entry name" value="ScpA"/>
</dbReference>
<organism evidence="1">
    <name type="scientific">marine sediment metagenome</name>
    <dbReference type="NCBI Taxonomy" id="412755"/>
    <lineage>
        <taxon>unclassified sequences</taxon>
        <taxon>metagenomes</taxon>
        <taxon>ecological metagenomes</taxon>
    </lineage>
</organism>
<evidence type="ECO:0000313" key="1">
    <source>
        <dbReference type="EMBL" id="GAI45837.1"/>
    </source>
</evidence>
<dbReference type="PANTHER" id="PTHR33969">
    <property type="entry name" value="SEGREGATION AND CONDENSATION PROTEIN A"/>
    <property type="match status" value="1"/>
</dbReference>
<sequence length="157" mass="18228">MAYKVKLKIFEGPLDLLLYLIKKDEIDVCNIPIFEITEQYLEYLNLMQLLDLDIAGEFLVMAATLMHIKSRMLLPPEEQEKLEDAEEDPRAELVQKLLEYQRFKQAAGRLENMEEKRAEMFGRMPSLIEADSEDDNDFFEANLFDLISAFSKVLSGV</sequence>
<comment type="caution">
    <text evidence="1">The sequence shown here is derived from an EMBL/GenBank/DDBJ whole genome shotgun (WGS) entry which is preliminary data.</text>
</comment>
<dbReference type="Gene3D" id="6.10.250.2410">
    <property type="match status" value="1"/>
</dbReference>
<name>X1NP64_9ZZZZ</name>
<accession>X1NP64</accession>
<feature type="non-terminal residue" evidence="1">
    <location>
        <position position="157"/>
    </location>
</feature>
<dbReference type="Pfam" id="PF02616">
    <property type="entry name" value="SMC_ScpA"/>
    <property type="match status" value="1"/>
</dbReference>
<dbReference type="PANTHER" id="PTHR33969:SF2">
    <property type="entry name" value="SEGREGATION AND CONDENSATION PROTEIN A"/>
    <property type="match status" value="1"/>
</dbReference>
<dbReference type="EMBL" id="BARV01024310">
    <property type="protein sequence ID" value="GAI45837.1"/>
    <property type="molecule type" value="Genomic_DNA"/>
</dbReference>
<proteinExistence type="predicted"/>
<dbReference type="AlphaFoldDB" id="X1NP64"/>
<gene>
    <name evidence="1" type="ORF">S06H3_39706</name>
</gene>
<reference evidence="1" key="1">
    <citation type="journal article" date="2014" name="Front. Microbiol.">
        <title>High frequency of phylogenetically diverse reductive dehalogenase-homologous genes in deep subseafloor sedimentary metagenomes.</title>
        <authorList>
            <person name="Kawai M."/>
            <person name="Futagami T."/>
            <person name="Toyoda A."/>
            <person name="Takaki Y."/>
            <person name="Nishi S."/>
            <person name="Hori S."/>
            <person name="Arai W."/>
            <person name="Tsubouchi T."/>
            <person name="Morono Y."/>
            <person name="Uchiyama I."/>
            <person name="Ito T."/>
            <person name="Fujiyama A."/>
            <person name="Inagaki F."/>
            <person name="Takami H."/>
        </authorList>
    </citation>
    <scope>NUCLEOTIDE SEQUENCE</scope>
    <source>
        <strain evidence="1">Expedition CK06-06</strain>
    </source>
</reference>
<evidence type="ECO:0008006" key="2">
    <source>
        <dbReference type="Google" id="ProtNLM"/>
    </source>
</evidence>
<protein>
    <recommendedName>
        <fullName evidence="2">Segregation and condensation protein A</fullName>
    </recommendedName>
</protein>